<dbReference type="SUPFAM" id="SSF54292">
    <property type="entry name" value="2Fe-2S ferredoxin-like"/>
    <property type="match status" value="1"/>
</dbReference>
<comment type="caution">
    <text evidence="3">The sequence shown here is derived from an EMBL/GenBank/DDBJ whole genome shotgun (WGS) entry which is preliminary data.</text>
</comment>
<dbReference type="OrthoDB" id="9796486at2"/>
<name>A0A1G5MYL6_9PSED</name>
<dbReference type="GO" id="GO:0016491">
    <property type="term" value="F:oxidoreductase activity"/>
    <property type="evidence" value="ECO:0007669"/>
    <property type="project" value="InterPro"/>
</dbReference>
<dbReference type="SUPFAM" id="SSF52343">
    <property type="entry name" value="Ferredoxin reductase-like, C-terminal NADP-linked domain"/>
    <property type="match status" value="1"/>
</dbReference>
<dbReference type="Pfam" id="PF00175">
    <property type="entry name" value="NAD_binding_1"/>
    <property type="match status" value="1"/>
</dbReference>
<dbReference type="PANTHER" id="PTHR42815">
    <property type="entry name" value="FAD-BINDING, PUTATIVE (AFU_ORTHOLOGUE AFUA_6G07600)-RELATED"/>
    <property type="match status" value="1"/>
</dbReference>
<dbReference type="Gene3D" id="3.40.50.80">
    <property type="entry name" value="Nucleotide-binding domain of ferredoxin-NADP reductase (FNR) module"/>
    <property type="match status" value="1"/>
</dbReference>
<dbReference type="PRINTS" id="PR00409">
    <property type="entry name" value="PHDIOXRDTASE"/>
</dbReference>
<sequence>MSTPVNALPTWHPGETALQERVGVRQRMAEVGPRVIRSFMPDQHRAFYQQLPFLVLGSVDATGAAWATILEGAPGFVSTPTPTRLDITASLAAGDPAGTGLADGAAVGLLGIELHTRRRNRVNGEVELTPRGLRLTVDQSFGNCPRYIQLRDLQPNQPPDQTPAPAVEPLETLDEAARQLIEGTDIFFVASYAEQEGRRRVDVSHRGGKPGFVRVDAEGVLTIPDFNGNLFFNTLGNIAVNGQAGLLFVDDQRGDLLQLSGTAEVLFDSPEIAAFEGAERLWTFRPQRIVRRRGALTLRWRARAGGESDSSQLTGSWAQARERLLSRELGNRWRPLRVIRIVEESATIRSFHLAAADGTALPPAQAGQFLPVRLTPVAGQAPALRSYSLSSAPADGHYRISVKREGLVSTWLHDRLREGDLLDTRPPAGEFTLTAADQSLVLLAAGIGITPLLAMLRHLVHEGRRTQRQRPITLFYGARSKAERAFDAELAELVATAGGSLRLVRALSDTRGAVADTDYEVAGRIDLGVLGRFLPFGDHTFYLCGPAAFTQALYDGLRGYGIEDARIHAEAFGPAALRRIQPLEAAAPVRPAAATDSVPVVFTASLKEARWTPAAGSLLELAEARGLDPAFSCREGHCGSCRTRLLGGAVTYAREPVARVADGEALLCCAVPAAGTDRLELDL</sequence>
<evidence type="ECO:0008006" key="5">
    <source>
        <dbReference type="Google" id="ProtNLM"/>
    </source>
</evidence>
<reference evidence="4" key="1">
    <citation type="submission" date="2016-10" db="EMBL/GenBank/DDBJ databases">
        <authorList>
            <person name="de Groot N.N."/>
        </authorList>
    </citation>
    <scope>NUCLEOTIDE SEQUENCE [LARGE SCALE GENOMIC DNA]</scope>
    <source>
        <strain evidence="4">DSM 15758</strain>
    </source>
</reference>
<dbReference type="InterPro" id="IPR001041">
    <property type="entry name" value="2Fe-2S_ferredoxin-type"/>
</dbReference>
<dbReference type="eggNOG" id="COG3576">
    <property type="taxonomic scope" value="Bacteria"/>
</dbReference>
<dbReference type="InterPro" id="IPR017938">
    <property type="entry name" value="Riboflavin_synthase-like_b-brl"/>
</dbReference>
<dbReference type="SUPFAM" id="SSF63380">
    <property type="entry name" value="Riboflavin synthase domain-like"/>
    <property type="match status" value="1"/>
</dbReference>
<organism evidence="3 4">
    <name type="scientific">Pseudomonas oryzihabitans</name>
    <dbReference type="NCBI Taxonomy" id="47885"/>
    <lineage>
        <taxon>Bacteria</taxon>
        <taxon>Pseudomonadati</taxon>
        <taxon>Pseudomonadota</taxon>
        <taxon>Gammaproteobacteria</taxon>
        <taxon>Pseudomonadales</taxon>
        <taxon>Pseudomonadaceae</taxon>
        <taxon>Pseudomonas</taxon>
    </lineage>
</organism>
<gene>
    <name evidence="3" type="ORF">SAMN05216279_103257</name>
</gene>
<dbReference type="InterPro" id="IPR001433">
    <property type="entry name" value="OxRdtase_FAD/NAD-bd"/>
</dbReference>
<feature type="domain" description="FAD-binding FR-type" evidence="2">
    <location>
        <begin position="331"/>
        <end position="434"/>
    </location>
</feature>
<dbReference type="PROSITE" id="PS51384">
    <property type="entry name" value="FAD_FR"/>
    <property type="match status" value="1"/>
</dbReference>
<dbReference type="RefSeq" id="WP_074583655.1">
    <property type="nucleotide sequence ID" value="NZ_FMWB01000003.1"/>
</dbReference>
<evidence type="ECO:0000313" key="3">
    <source>
        <dbReference type="EMBL" id="SCZ29748.1"/>
    </source>
</evidence>
<protein>
    <recommendedName>
        <fullName evidence="5">FAD-binding oxidoreductase</fullName>
    </recommendedName>
</protein>
<dbReference type="SUPFAM" id="SSF50475">
    <property type="entry name" value="FMN-binding split barrel"/>
    <property type="match status" value="1"/>
</dbReference>
<dbReference type="InterPro" id="IPR006058">
    <property type="entry name" value="2Fe2S_fd_BS"/>
</dbReference>
<dbReference type="InterPro" id="IPR012675">
    <property type="entry name" value="Beta-grasp_dom_sf"/>
</dbReference>
<dbReference type="InterPro" id="IPR036010">
    <property type="entry name" value="2Fe-2S_ferredoxin-like_sf"/>
</dbReference>
<feature type="domain" description="2Fe-2S ferredoxin-type" evidence="1">
    <location>
        <begin position="598"/>
        <end position="683"/>
    </location>
</feature>
<dbReference type="Pfam" id="PF00111">
    <property type="entry name" value="Fer2"/>
    <property type="match status" value="1"/>
</dbReference>
<dbReference type="Gene3D" id="2.30.110.10">
    <property type="entry name" value="Electron Transport, Fmn-binding Protein, Chain A"/>
    <property type="match status" value="1"/>
</dbReference>
<accession>A0A1G5MYL6</accession>
<dbReference type="CDD" id="cd06184">
    <property type="entry name" value="flavohem_like_fad_nad_binding"/>
    <property type="match status" value="1"/>
</dbReference>
<dbReference type="Proteomes" id="UP000183046">
    <property type="component" value="Unassembled WGS sequence"/>
</dbReference>
<dbReference type="PROSITE" id="PS00197">
    <property type="entry name" value="2FE2S_FER_1"/>
    <property type="match status" value="1"/>
</dbReference>
<evidence type="ECO:0000259" key="1">
    <source>
        <dbReference type="PROSITE" id="PS51085"/>
    </source>
</evidence>
<dbReference type="AlphaFoldDB" id="A0A1G5MYL6"/>
<dbReference type="CDD" id="cd00207">
    <property type="entry name" value="fer2"/>
    <property type="match status" value="1"/>
</dbReference>
<dbReference type="InterPro" id="IPR017927">
    <property type="entry name" value="FAD-bd_FR_type"/>
</dbReference>
<dbReference type="Gene3D" id="2.40.30.10">
    <property type="entry name" value="Translation factors"/>
    <property type="match status" value="1"/>
</dbReference>
<dbReference type="PROSITE" id="PS51085">
    <property type="entry name" value="2FE2S_FER_2"/>
    <property type="match status" value="1"/>
</dbReference>
<evidence type="ECO:0000313" key="4">
    <source>
        <dbReference type="Proteomes" id="UP000183046"/>
    </source>
</evidence>
<dbReference type="PANTHER" id="PTHR42815:SF2">
    <property type="entry name" value="FAD-BINDING, PUTATIVE (AFU_ORTHOLOGUE AFUA_6G07600)-RELATED"/>
    <property type="match status" value="1"/>
</dbReference>
<dbReference type="eggNOG" id="COG1018">
    <property type="taxonomic scope" value="Bacteria"/>
</dbReference>
<dbReference type="InterPro" id="IPR039261">
    <property type="entry name" value="FNR_nucleotide-bd"/>
</dbReference>
<evidence type="ECO:0000259" key="2">
    <source>
        <dbReference type="PROSITE" id="PS51384"/>
    </source>
</evidence>
<dbReference type="Gene3D" id="3.10.20.30">
    <property type="match status" value="1"/>
</dbReference>
<dbReference type="GO" id="GO:0051537">
    <property type="term" value="F:2 iron, 2 sulfur cluster binding"/>
    <property type="evidence" value="ECO:0007669"/>
    <property type="project" value="InterPro"/>
</dbReference>
<dbReference type="InterPro" id="IPR012349">
    <property type="entry name" value="Split_barrel_FMN-bd"/>
</dbReference>
<dbReference type="EMBL" id="FMWB01000003">
    <property type="protein sequence ID" value="SCZ29748.1"/>
    <property type="molecule type" value="Genomic_DNA"/>
</dbReference>
<proteinExistence type="predicted"/>